<dbReference type="STRING" id="83656.B1H18_22260"/>
<organism evidence="2 3">
    <name type="scientific">Streptomyces tsukubensis</name>
    <dbReference type="NCBI Taxonomy" id="83656"/>
    <lineage>
        <taxon>Bacteria</taxon>
        <taxon>Bacillati</taxon>
        <taxon>Actinomycetota</taxon>
        <taxon>Actinomycetes</taxon>
        <taxon>Kitasatosporales</taxon>
        <taxon>Streptomycetaceae</taxon>
        <taxon>Streptomyces</taxon>
    </lineage>
</organism>
<evidence type="ECO:0000313" key="3">
    <source>
        <dbReference type="Proteomes" id="UP000190539"/>
    </source>
</evidence>
<name>A0A1V4A556_9ACTN</name>
<dbReference type="InterPro" id="IPR011992">
    <property type="entry name" value="EF-hand-dom_pair"/>
</dbReference>
<feature type="domain" description="EF-hand" evidence="1">
    <location>
        <begin position="54"/>
        <end position="89"/>
    </location>
</feature>
<evidence type="ECO:0000313" key="2">
    <source>
        <dbReference type="EMBL" id="OON75595.1"/>
    </source>
</evidence>
<dbReference type="SMART" id="SM00054">
    <property type="entry name" value="EFh"/>
    <property type="match status" value="2"/>
</dbReference>
<dbReference type="RefSeq" id="WP_077970353.1">
    <property type="nucleotide sequence ID" value="NZ_CP045178.1"/>
</dbReference>
<dbReference type="Pfam" id="PF13499">
    <property type="entry name" value="EF-hand_7"/>
    <property type="match status" value="1"/>
</dbReference>
<evidence type="ECO:0000259" key="1">
    <source>
        <dbReference type="PROSITE" id="PS50222"/>
    </source>
</evidence>
<dbReference type="CDD" id="cd00051">
    <property type="entry name" value="EFh"/>
    <property type="match status" value="1"/>
</dbReference>
<comment type="caution">
    <text evidence="2">The sequence shown here is derived from an EMBL/GenBank/DDBJ whole genome shotgun (WGS) entry which is preliminary data.</text>
</comment>
<dbReference type="SUPFAM" id="SSF47473">
    <property type="entry name" value="EF-hand"/>
    <property type="match status" value="1"/>
</dbReference>
<dbReference type="GO" id="GO:0005509">
    <property type="term" value="F:calcium ion binding"/>
    <property type="evidence" value="ECO:0007669"/>
    <property type="project" value="InterPro"/>
</dbReference>
<dbReference type="InterPro" id="IPR002048">
    <property type="entry name" value="EF_hand_dom"/>
</dbReference>
<dbReference type="AlphaFoldDB" id="A0A1V4A556"/>
<dbReference type="OrthoDB" id="3530529at2"/>
<dbReference type="EMBL" id="MVFC01000021">
    <property type="protein sequence ID" value="OON75595.1"/>
    <property type="molecule type" value="Genomic_DNA"/>
</dbReference>
<keyword evidence="3" id="KW-1185">Reference proteome</keyword>
<proteinExistence type="predicted"/>
<dbReference type="PROSITE" id="PS50222">
    <property type="entry name" value="EF_HAND_2"/>
    <property type="match status" value="2"/>
</dbReference>
<accession>A0A1V4A556</accession>
<dbReference type="PROSITE" id="PS00018">
    <property type="entry name" value="EF_HAND_1"/>
    <property type="match status" value="2"/>
</dbReference>
<reference evidence="2 3" key="1">
    <citation type="submission" date="2017-02" db="EMBL/GenBank/DDBJ databases">
        <title>Draft Genome Sequence of Streptomyces tsukubaensis F601, a Producer of the immunosuppressant tacrolimus FK506.</title>
        <authorList>
            <person name="Zong G."/>
            <person name="Zhong C."/>
            <person name="Fu J."/>
            <person name="Qin R."/>
            <person name="Cao G."/>
        </authorList>
    </citation>
    <scope>NUCLEOTIDE SEQUENCE [LARGE SCALE GENOMIC DNA]</scope>
    <source>
        <strain evidence="2 3">F601</strain>
    </source>
</reference>
<dbReference type="Proteomes" id="UP000190539">
    <property type="component" value="Unassembled WGS sequence"/>
</dbReference>
<protein>
    <submittedName>
        <fullName evidence="2">Calcium-binding protein</fullName>
    </submittedName>
</protein>
<dbReference type="InterPro" id="IPR018247">
    <property type="entry name" value="EF_Hand_1_Ca_BS"/>
</dbReference>
<dbReference type="Gene3D" id="1.10.238.10">
    <property type="entry name" value="EF-hand"/>
    <property type="match status" value="1"/>
</dbReference>
<gene>
    <name evidence="2" type="ORF">B1H18_22260</name>
</gene>
<sequence>MRAEAINRVRLVFTLFDANGNGYLDADDFELMADNVNEAARGSDAAAKDAMRTAFRGYWATLVAELDTDGDGKVSFDEFRGCVLSPERFDTALEGFAESLAALGAPEGDGLVTRPVFMALMRAIGFAPANIGALFDAFGPSEDDRIEAATWAEGIKEYYAPDKAGIPGDHLVEASAA</sequence>
<feature type="domain" description="EF-hand" evidence="1">
    <location>
        <begin position="4"/>
        <end position="39"/>
    </location>
</feature>